<dbReference type="GO" id="GO:0005544">
    <property type="term" value="F:calcium-dependent phospholipid binding"/>
    <property type="evidence" value="ECO:0007669"/>
    <property type="project" value="InterPro"/>
</dbReference>
<reference evidence="2 3" key="1">
    <citation type="submission" date="2015-03" db="EMBL/GenBank/DDBJ databases">
        <title>Draft genome of the nematode, Opisthorchis viverrini.</title>
        <authorList>
            <person name="Mitreva M."/>
        </authorList>
    </citation>
    <scope>NUCLEOTIDE SEQUENCE [LARGE SCALE GENOMIC DNA]</scope>
    <source>
        <strain evidence="2">Khon Kaen</strain>
    </source>
</reference>
<evidence type="ECO:0000313" key="2">
    <source>
        <dbReference type="EMBL" id="OON20800.1"/>
    </source>
</evidence>
<dbReference type="GO" id="GO:0005886">
    <property type="term" value="C:plasma membrane"/>
    <property type="evidence" value="ECO:0007669"/>
    <property type="project" value="TreeGrafter"/>
</dbReference>
<protein>
    <recommendedName>
        <fullName evidence="1">C2 domain-containing protein</fullName>
    </recommendedName>
</protein>
<evidence type="ECO:0000259" key="1">
    <source>
        <dbReference type="Pfam" id="PF00168"/>
    </source>
</evidence>
<name>A0A1S8X256_OPIVI</name>
<dbReference type="InterPro" id="IPR035892">
    <property type="entry name" value="C2_domain_sf"/>
</dbReference>
<dbReference type="SUPFAM" id="SSF49562">
    <property type="entry name" value="C2 domain (Calcium/lipid-binding domain, CaLB)"/>
    <property type="match status" value="1"/>
</dbReference>
<dbReference type="Proteomes" id="UP000243686">
    <property type="component" value="Unassembled WGS sequence"/>
</dbReference>
<feature type="domain" description="C2" evidence="1">
    <location>
        <begin position="12"/>
        <end position="76"/>
    </location>
</feature>
<keyword evidence="3" id="KW-1185">Reference proteome</keyword>
<gene>
    <name evidence="2" type="ORF">X801_03315</name>
</gene>
<accession>A0A1S8X256</accession>
<evidence type="ECO:0000313" key="3">
    <source>
        <dbReference type="Proteomes" id="UP000243686"/>
    </source>
</evidence>
<sequence length="89" mass="10180">MSITPLLCAFIRNLCDTDILSKSDPLVVVFEKTHDNSWRELGRTEVIQNTLNPDFVKKIVIEGDCFVMESDETFKVSLRFLIVVFDDPA</sequence>
<dbReference type="PANTHER" id="PTHR10857">
    <property type="entry name" value="COPINE"/>
    <property type="match status" value="1"/>
</dbReference>
<dbReference type="Pfam" id="PF00168">
    <property type="entry name" value="C2"/>
    <property type="match status" value="1"/>
</dbReference>
<organism evidence="2 3">
    <name type="scientific">Opisthorchis viverrini</name>
    <name type="common">Southeast Asian liver fluke</name>
    <dbReference type="NCBI Taxonomy" id="6198"/>
    <lineage>
        <taxon>Eukaryota</taxon>
        <taxon>Metazoa</taxon>
        <taxon>Spiralia</taxon>
        <taxon>Lophotrochozoa</taxon>
        <taxon>Platyhelminthes</taxon>
        <taxon>Trematoda</taxon>
        <taxon>Digenea</taxon>
        <taxon>Opisthorchiida</taxon>
        <taxon>Opisthorchiata</taxon>
        <taxon>Opisthorchiidae</taxon>
        <taxon>Opisthorchis</taxon>
    </lineage>
</organism>
<dbReference type="Gene3D" id="2.60.40.150">
    <property type="entry name" value="C2 domain"/>
    <property type="match status" value="1"/>
</dbReference>
<dbReference type="AlphaFoldDB" id="A0A1S8X256"/>
<dbReference type="EMBL" id="KV892435">
    <property type="protein sequence ID" value="OON20800.1"/>
    <property type="molecule type" value="Genomic_DNA"/>
</dbReference>
<dbReference type="PANTHER" id="PTHR10857:SF106">
    <property type="entry name" value="C2 DOMAIN-CONTAINING PROTEIN"/>
    <property type="match status" value="1"/>
</dbReference>
<dbReference type="InterPro" id="IPR000008">
    <property type="entry name" value="C2_dom"/>
</dbReference>
<dbReference type="InterPro" id="IPR045052">
    <property type="entry name" value="Copine"/>
</dbReference>
<proteinExistence type="predicted"/>
<dbReference type="GO" id="GO:0071277">
    <property type="term" value="P:cellular response to calcium ion"/>
    <property type="evidence" value="ECO:0007669"/>
    <property type="project" value="TreeGrafter"/>
</dbReference>